<keyword evidence="2 6" id="KW-0349">Heme</keyword>
<sequence>MSKSPNIFIPALGGTALVLGVAYGMSSRDYAANTIDGYKTRVAQVEAHASAAQEKAKSEAARADALETEIAEIQAAAAARPMDLTAAVPQSGAAYGLGRVALAEEIAAWDVDVLPDGRGLPEGQGDAFSGEEVFAEKCASCHGDFAEGVDNWPVLAGGFDTLADEDPVKTVGSYWPYLSTVWDYIHRSMPFGEAGTLTADETYAIVAYILYSNDLVEDDFVLSHENFAAFEMYNTKGFVVDDRPAQEYAQWRGEPCMEACKGEVEITMRSVFLVETPEVGTESVMNTGTLDGLPSFTAAGPSFIPVSTEAEPAHVVETAPEPAEEAAVEGDAALIAAGEKVFKKCKACHQVGASAKNRTGPHLNDLIGRTMGAVEGFKYSKVFAAAQADGRIWDEASLAEFLAKPKSYLKGTKMSFAGLKNEGDVKALTAYLKSVGE</sequence>
<dbReference type="Pfam" id="PF00034">
    <property type="entry name" value="Cytochrom_C"/>
    <property type="match status" value="2"/>
</dbReference>
<comment type="caution">
    <text evidence="9">The sequence shown here is derived from an EMBL/GenBank/DDBJ whole genome shotgun (WGS) entry which is preliminary data.</text>
</comment>
<dbReference type="Gene3D" id="1.10.760.10">
    <property type="entry name" value="Cytochrome c-like domain"/>
    <property type="match status" value="2"/>
</dbReference>
<keyword evidence="5 6" id="KW-0408">Iron</keyword>
<feature type="coiled-coil region" evidence="7">
    <location>
        <begin position="35"/>
        <end position="76"/>
    </location>
</feature>
<reference evidence="9 10" key="1">
    <citation type="submission" date="2019-10" db="EMBL/GenBank/DDBJ databases">
        <title>Epibacterium sp. nov., isolated from seawater.</title>
        <authorList>
            <person name="Zhang X."/>
            <person name="Li N."/>
        </authorList>
    </citation>
    <scope>NUCLEOTIDE SEQUENCE [LARGE SCALE GENOMIC DNA]</scope>
    <source>
        <strain evidence="9 10">SM1979</strain>
    </source>
</reference>
<keyword evidence="1" id="KW-0813">Transport</keyword>
<evidence type="ECO:0000256" key="4">
    <source>
        <dbReference type="ARBA" id="ARBA00022982"/>
    </source>
</evidence>
<dbReference type="GO" id="GO:0020037">
    <property type="term" value="F:heme binding"/>
    <property type="evidence" value="ECO:0007669"/>
    <property type="project" value="InterPro"/>
</dbReference>
<proteinExistence type="predicted"/>
<accession>A0A843YLL3</accession>
<evidence type="ECO:0000313" key="10">
    <source>
        <dbReference type="Proteomes" id="UP000444174"/>
    </source>
</evidence>
<protein>
    <submittedName>
        <fullName evidence="9">C-type cytochrome</fullName>
    </submittedName>
</protein>
<gene>
    <name evidence="9" type="ORF">GFB49_19730</name>
</gene>
<dbReference type="AlphaFoldDB" id="A0A843YLL3"/>
<evidence type="ECO:0000256" key="1">
    <source>
        <dbReference type="ARBA" id="ARBA00022448"/>
    </source>
</evidence>
<keyword evidence="7" id="KW-0175">Coiled coil</keyword>
<evidence type="ECO:0000256" key="7">
    <source>
        <dbReference type="SAM" id="Coils"/>
    </source>
</evidence>
<evidence type="ECO:0000256" key="5">
    <source>
        <dbReference type="ARBA" id="ARBA00023004"/>
    </source>
</evidence>
<dbReference type="InterPro" id="IPR002327">
    <property type="entry name" value="Cyt_c_1A/1B"/>
</dbReference>
<dbReference type="EMBL" id="WIBF01000021">
    <property type="protein sequence ID" value="MQQ10688.1"/>
    <property type="molecule type" value="Genomic_DNA"/>
</dbReference>
<dbReference type="RefSeq" id="WP_153217883.1">
    <property type="nucleotide sequence ID" value="NZ_WIBF01000021.1"/>
</dbReference>
<feature type="domain" description="Cytochrome c" evidence="8">
    <location>
        <begin position="333"/>
        <end position="436"/>
    </location>
</feature>
<dbReference type="Proteomes" id="UP000444174">
    <property type="component" value="Unassembled WGS sequence"/>
</dbReference>
<evidence type="ECO:0000259" key="8">
    <source>
        <dbReference type="PROSITE" id="PS51007"/>
    </source>
</evidence>
<evidence type="ECO:0000256" key="2">
    <source>
        <dbReference type="ARBA" id="ARBA00022617"/>
    </source>
</evidence>
<keyword evidence="4" id="KW-0249">Electron transport</keyword>
<dbReference type="PRINTS" id="PR00604">
    <property type="entry name" value="CYTCHRMECIAB"/>
</dbReference>
<keyword evidence="10" id="KW-1185">Reference proteome</keyword>
<feature type="domain" description="Cytochrome c" evidence="8">
    <location>
        <begin position="125"/>
        <end position="213"/>
    </location>
</feature>
<name>A0A843YLL3_9RHOB</name>
<dbReference type="SUPFAM" id="SSF46626">
    <property type="entry name" value="Cytochrome c"/>
    <property type="match status" value="2"/>
</dbReference>
<evidence type="ECO:0000313" key="9">
    <source>
        <dbReference type="EMBL" id="MQQ10688.1"/>
    </source>
</evidence>
<dbReference type="PROSITE" id="PS51007">
    <property type="entry name" value="CYTC"/>
    <property type="match status" value="2"/>
</dbReference>
<dbReference type="InterPro" id="IPR009056">
    <property type="entry name" value="Cyt_c-like_dom"/>
</dbReference>
<dbReference type="PANTHER" id="PTHR11961">
    <property type="entry name" value="CYTOCHROME C"/>
    <property type="match status" value="1"/>
</dbReference>
<evidence type="ECO:0000256" key="6">
    <source>
        <dbReference type="PROSITE-ProRule" id="PRU00433"/>
    </source>
</evidence>
<dbReference type="InterPro" id="IPR036909">
    <property type="entry name" value="Cyt_c-like_dom_sf"/>
</dbReference>
<dbReference type="GO" id="GO:0046872">
    <property type="term" value="F:metal ion binding"/>
    <property type="evidence" value="ECO:0007669"/>
    <property type="project" value="UniProtKB-KW"/>
</dbReference>
<dbReference type="GO" id="GO:0009055">
    <property type="term" value="F:electron transfer activity"/>
    <property type="evidence" value="ECO:0007669"/>
    <property type="project" value="InterPro"/>
</dbReference>
<keyword evidence="3 6" id="KW-0479">Metal-binding</keyword>
<organism evidence="9 10">
    <name type="scientific">Tritonibacter litoralis</name>
    <dbReference type="NCBI Taxonomy" id="2662264"/>
    <lineage>
        <taxon>Bacteria</taxon>
        <taxon>Pseudomonadati</taxon>
        <taxon>Pseudomonadota</taxon>
        <taxon>Alphaproteobacteria</taxon>
        <taxon>Rhodobacterales</taxon>
        <taxon>Paracoccaceae</taxon>
        <taxon>Tritonibacter</taxon>
    </lineage>
</organism>
<evidence type="ECO:0000256" key="3">
    <source>
        <dbReference type="ARBA" id="ARBA00022723"/>
    </source>
</evidence>